<gene>
    <name evidence="2" type="primary">WBGene00203007</name>
</gene>
<organism evidence="2 3">
    <name type="scientific">Pristionchus pacificus</name>
    <name type="common">Parasitic nematode worm</name>
    <dbReference type="NCBI Taxonomy" id="54126"/>
    <lineage>
        <taxon>Eukaryota</taxon>
        <taxon>Metazoa</taxon>
        <taxon>Ecdysozoa</taxon>
        <taxon>Nematoda</taxon>
        <taxon>Chromadorea</taxon>
        <taxon>Rhabditida</taxon>
        <taxon>Rhabditina</taxon>
        <taxon>Diplogasteromorpha</taxon>
        <taxon>Diplogasteroidea</taxon>
        <taxon>Neodiplogasteridae</taxon>
        <taxon>Pristionchus</taxon>
    </lineage>
</organism>
<feature type="region of interest" description="Disordered" evidence="1">
    <location>
        <begin position="1"/>
        <end position="55"/>
    </location>
</feature>
<name>A0A2A6C0A6_PRIPA</name>
<accession>A0A8R1UHR9</accession>
<sequence>MRGEKRVEREKPENDCPRGATHGGDHIEVTKRHGEDEASKGLVSRPESNGPLKGRRMRWSIFQLGL</sequence>
<reference evidence="2" key="2">
    <citation type="submission" date="2022-06" db="UniProtKB">
        <authorList>
            <consortium name="EnsemblMetazoa"/>
        </authorList>
    </citation>
    <scope>IDENTIFICATION</scope>
    <source>
        <strain evidence="2">PS312</strain>
    </source>
</reference>
<feature type="compositionally biased region" description="Basic and acidic residues" evidence="1">
    <location>
        <begin position="23"/>
        <end position="39"/>
    </location>
</feature>
<protein>
    <submittedName>
        <fullName evidence="2">Uncharacterized protein</fullName>
    </submittedName>
</protein>
<dbReference type="EnsemblMetazoa" id="PPA30139.1">
    <property type="protein sequence ID" value="PPA30139.1"/>
    <property type="gene ID" value="WBGene00203007"/>
</dbReference>
<feature type="compositionally biased region" description="Basic and acidic residues" evidence="1">
    <location>
        <begin position="1"/>
        <end position="16"/>
    </location>
</feature>
<evidence type="ECO:0000313" key="2">
    <source>
        <dbReference type="EnsemblMetazoa" id="PPA30139.1"/>
    </source>
</evidence>
<keyword evidence="3" id="KW-1185">Reference proteome</keyword>
<evidence type="ECO:0000313" key="3">
    <source>
        <dbReference type="Proteomes" id="UP000005239"/>
    </source>
</evidence>
<evidence type="ECO:0000256" key="1">
    <source>
        <dbReference type="SAM" id="MobiDB-lite"/>
    </source>
</evidence>
<dbReference type="Proteomes" id="UP000005239">
    <property type="component" value="Unassembled WGS sequence"/>
</dbReference>
<dbReference type="AlphaFoldDB" id="A0A2A6C0A6"/>
<reference evidence="3" key="1">
    <citation type="journal article" date="2008" name="Nat. Genet.">
        <title>The Pristionchus pacificus genome provides a unique perspective on nematode lifestyle and parasitism.</title>
        <authorList>
            <person name="Dieterich C."/>
            <person name="Clifton S.W."/>
            <person name="Schuster L.N."/>
            <person name="Chinwalla A."/>
            <person name="Delehaunty K."/>
            <person name="Dinkelacker I."/>
            <person name="Fulton L."/>
            <person name="Fulton R."/>
            <person name="Godfrey J."/>
            <person name="Minx P."/>
            <person name="Mitreva M."/>
            <person name="Roeseler W."/>
            <person name="Tian H."/>
            <person name="Witte H."/>
            <person name="Yang S.P."/>
            <person name="Wilson R.K."/>
            <person name="Sommer R.J."/>
        </authorList>
    </citation>
    <scope>NUCLEOTIDE SEQUENCE [LARGE SCALE GENOMIC DNA]</scope>
    <source>
        <strain evidence="3">PS312</strain>
    </source>
</reference>
<proteinExistence type="predicted"/>
<accession>A0A2A6C0A6</accession>